<dbReference type="KEGG" id="nneo:PQG83_16200"/>
<feature type="domain" description="Peptidase metallopeptidase" evidence="6">
    <location>
        <begin position="127"/>
        <end position="284"/>
    </location>
</feature>
<feature type="compositionally biased region" description="Polar residues" evidence="5">
    <location>
        <begin position="39"/>
        <end position="54"/>
    </location>
</feature>
<dbReference type="InterPro" id="IPR006026">
    <property type="entry name" value="Peptidase_Metallo"/>
</dbReference>
<evidence type="ECO:0000256" key="4">
    <source>
        <dbReference type="ARBA" id="ARBA00022833"/>
    </source>
</evidence>
<keyword evidence="2" id="KW-0479">Metal-binding</keyword>
<dbReference type="AlphaFoldDB" id="A0AA96GJE1"/>
<keyword evidence="3 7" id="KW-0378">Hydrolase</keyword>
<dbReference type="InterPro" id="IPR007280">
    <property type="entry name" value="Peptidase_C_arc/bac"/>
</dbReference>
<dbReference type="SUPFAM" id="SSF55486">
    <property type="entry name" value="Metalloproteases ('zincins'), catalytic domain"/>
    <property type="match status" value="1"/>
</dbReference>
<dbReference type="Proteomes" id="UP001302494">
    <property type="component" value="Chromosome"/>
</dbReference>
<dbReference type="Pfam" id="PF04151">
    <property type="entry name" value="PPC"/>
    <property type="match status" value="1"/>
</dbReference>
<dbReference type="Gene3D" id="2.60.120.380">
    <property type="match status" value="1"/>
</dbReference>
<proteinExistence type="predicted"/>
<evidence type="ECO:0000256" key="1">
    <source>
        <dbReference type="ARBA" id="ARBA00022670"/>
    </source>
</evidence>
<dbReference type="InterPro" id="IPR001818">
    <property type="entry name" value="Pept_M10_metallopeptidase"/>
</dbReference>
<keyword evidence="4" id="KW-0862">Zinc</keyword>
<name>A0AA96GJE1_9BACT</name>
<evidence type="ECO:0000259" key="6">
    <source>
        <dbReference type="SMART" id="SM00235"/>
    </source>
</evidence>
<feature type="region of interest" description="Disordered" evidence="5">
    <location>
        <begin position="32"/>
        <end position="57"/>
    </location>
</feature>
<dbReference type="GO" id="GO:0008270">
    <property type="term" value="F:zinc ion binding"/>
    <property type="evidence" value="ECO:0007669"/>
    <property type="project" value="InterPro"/>
</dbReference>
<dbReference type="RefSeq" id="WP_312743206.1">
    <property type="nucleotide sequence ID" value="NZ_CP116968.1"/>
</dbReference>
<dbReference type="GO" id="GO:0031012">
    <property type="term" value="C:extracellular matrix"/>
    <property type="evidence" value="ECO:0007669"/>
    <property type="project" value="InterPro"/>
</dbReference>
<organism evidence="7 8">
    <name type="scientific">Candidatus Nitrospira neomarina</name>
    <dbReference type="NCBI Taxonomy" id="3020899"/>
    <lineage>
        <taxon>Bacteria</taxon>
        <taxon>Pseudomonadati</taxon>
        <taxon>Nitrospirota</taxon>
        <taxon>Nitrospiria</taxon>
        <taxon>Nitrospirales</taxon>
        <taxon>Nitrospiraceae</taxon>
        <taxon>Nitrospira</taxon>
    </lineage>
</organism>
<dbReference type="InterPro" id="IPR024079">
    <property type="entry name" value="MetalloPept_cat_dom_sf"/>
</dbReference>
<dbReference type="GO" id="GO:0004222">
    <property type="term" value="F:metalloendopeptidase activity"/>
    <property type="evidence" value="ECO:0007669"/>
    <property type="project" value="InterPro"/>
</dbReference>
<evidence type="ECO:0000313" key="8">
    <source>
        <dbReference type="Proteomes" id="UP001302494"/>
    </source>
</evidence>
<dbReference type="EC" id="3.4.24.-" evidence="7"/>
<dbReference type="Pfam" id="PF00413">
    <property type="entry name" value="Peptidase_M10"/>
    <property type="match status" value="1"/>
</dbReference>
<dbReference type="PROSITE" id="PS51257">
    <property type="entry name" value="PROKAR_LIPOPROTEIN"/>
    <property type="match status" value="1"/>
</dbReference>
<keyword evidence="1" id="KW-0645">Protease</keyword>
<accession>A0AA96GJE1</accession>
<evidence type="ECO:0000313" key="7">
    <source>
        <dbReference type="EMBL" id="WNM61280.1"/>
    </source>
</evidence>
<gene>
    <name evidence="7" type="ORF">PQG83_16200</name>
</gene>
<dbReference type="SMART" id="SM00235">
    <property type="entry name" value="ZnMc"/>
    <property type="match status" value="1"/>
</dbReference>
<keyword evidence="7" id="KW-0482">Metalloprotease</keyword>
<dbReference type="EMBL" id="CP116968">
    <property type="protein sequence ID" value="WNM61280.1"/>
    <property type="molecule type" value="Genomic_DNA"/>
</dbReference>
<sequence length="437" mass="48305">MKNCRFFLNQTLTVIGIVIGLTACSQLHTTPLPAGDSGPKNSPDQGKQILSDNAAQKRDEWKNKTFEEFKAQTYKEPFEGGKYIVNGDTPILNEKLLQEFFETRIKESNSSRERVRTKLTVHQVNGQDAVWNSIEKRQLTYCVSKTFGANYEKMKSDMEAAGNAWEAVAAVDFIYVGGEDDSCTASNPNVVFDVRPVNVNGQYLARAFFPNEQRSSRNVLVDNSSFQLDPNGKLSLQGILRHELGHTIGFRHEHTRPDSGTCFEDSNWRPLTSYDAFSVMHYPQCNGKGDWTLTLTNIDKNGAACLYGPAQGFTIDTAICQGPVEPVGPIACGPKTENFVGQSVAKNAEKTYGPFMVVPGTLVEVVMHGEANPGDPDLYVRFNQDPTTTAYDCRPYLSGAEEKCVLDVPTNGTAVHVKVRGYSDAHFNLTVTHTPTH</sequence>
<evidence type="ECO:0000256" key="5">
    <source>
        <dbReference type="SAM" id="MobiDB-lite"/>
    </source>
</evidence>
<dbReference type="Gene3D" id="3.40.390.10">
    <property type="entry name" value="Collagenase (Catalytic Domain)"/>
    <property type="match status" value="1"/>
</dbReference>
<dbReference type="GO" id="GO:0006508">
    <property type="term" value="P:proteolysis"/>
    <property type="evidence" value="ECO:0007669"/>
    <property type="project" value="UniProtKB-KW"/>
</dbReference>
<reference evidence="7 8" key="1">
    <citation type="submission" date="2023-01" db="EMBL/GenBank/DDBJ databases">
        <title>Cultivation and genomic characterization of new, ubiquitous marine nitrite-oxidizing bacteria from the Nitrospirales.</title>
        <authorList>
            <person name="Mueller A.J."/>
            <person name="Daebeler A."/>
            <person name="Herbold C.W."/>
            <person name="Kirkegaard R.H."/>
            <person name="Daims H."/>
        </authorList>
    </citation>
    <scope>NUCLEOTIDE SEQUENCE [LARGE SCALE GENOMIC DNA]</scope>
    <source>
        <strain evidence="7 8">DK</strain>
    </source>
</reference>
<keyword evidence="8" id="KW-1185">Reference proteome</keyword>
<dbReference type="CDD" id="cd04279">
    <property type="entry name" value="ZnMc_MMP_like_1"/>
    <property type="match status" value="1"/>
</dbReference>
<protein>
    <submittedName>
        <fullName evidence="7">Matrixin family metalloprotease</fullName>
        <ecNumber evidence="7">3.4.24.-</ecNumber>
    </submittedName>
</protein>
<evidence type="ECO:0000256" key="2">
    <source>
        <dbReference type="ARBA" id="ARBA00022723"/>
    </source>
</evidence>
<evidence type="ECO:0000256" key="3">
    <source>
        <dbReference type="ARBA" id="ARBA00022801"/>
    </source>
</evidence>